<organism evidence="1 2">
    <name type="scientific">Carex littledalei</name>
    <dbReference type="NCBI Taxonomy" id="544730"/>
    <lineage>
        <taxon>Eukaryota</taxon>
        <taxon>Viridiplantae</taxon>
        <taxon>Streptophyta</taxon>
        <taxon>Embryophyta</taxon>
        <taxon>Tracheophyta</taxon>
        <taxon>Spermatophyta</taxon>
        <taxon>Magnoliopsida</taxon>
        <taxon>Liliopsida</taxon>
        <taxon>Poales</taxon>
        <taxon>Cyperaceae</taxon>
        <taxon>Cyperoideae</taxon>
        <taxon>Cariceae</taxon>
        <taxon>Carex</taxon>
        <taxon>Carex subgen. Euthyceras</taxon>
    </lineage>
</organism>
<comment type="caution">
    <text evidence="1">The sequence shown here is derived from an EMBL/GenBank/DDBJ whole genome shotgun (WGS) entry which is preliminary data.</text>
</comment>
<dbReference type="OrthoDB" id="780752at2759"/>
<evidence type="ECO:0000313" key="2">
    <source>
        <dbReference type="Proteomes" id="UP000623129"/>
    </source>
</evidence>
<dbReference type="PANTHER" id="PTHR46692:SF1">
    <property type="entry name" value="NUCLEOSIDE HYDROLASE 3-RELATED"/>
    <property type="match status" value="1"/>
</dbReference>
<keyword evidence="2" id="KW-1185">Reference proteome</keyword>
<accession>A0A833VQ76</accession>
<dbReference type="PANTHER" id="PTHR46692">
    <property type="entry name" value="INOSINE-URIDINE PREFERRING NUCLEOSIDE HYDROLASE FAMILY PROTEIN"/>
    <property type="match status" value="1"/>
</dbReference>
<evidence type="ECO:0000313" key="1">
    <source>
        <dbReference type="EMBL" id="KAF3336960.1"/>
    </source>
</evidence>
<dbReference type="AlphaFoldDB" id="A0A833VQ76"/>
<name>A0A833VQ76_9POAL</name>
<sequence>MFSGEILGAFFLVEGSNLSHEVLMESIKVLSNNNISEDGQVIIENGHEKLVKIITDIKKEAFYTNFANSLNSKRQSAVIASFDEQRKLWSNLSNDR</sequence>
<dbReference type="EMBL" id="SWLB01000007">
    <property type="protein sequence ID" value="KAF3336960.1"/>
    <property type="molecule type" value="Genomic_DNA"/>
</dbReference>
<proteinExistence type="predicted"/>
<reference evidence="1" key="1">
    <citation type="submission" date="2020-01" db="EMBL/GenBank/DDBJ databases">
        <title>Genome sequence of Kobresia littledalei, the first chromosome-level genome in the family Cyperaceae.</title>
        <authorList>
            <person name="Qu G."/>
        </authorList>
    </citation>
    <scope>NUCLEOTIDE SEQUENCE</scope>
    <source>
        <strain evidence="1">C.B.Clarke</strain>
        <tissue evidence="1">Leaf</tissue>
    </source>
</reference>
<dbReference type="Proteomes" id="UP000623129">
    <property type="component" value="Unassembled WGS sequence"/>
</dbReference>
<gene>
    <name evidence="1" type="ORF">FCM35_KLT19546</name>
</gene>
<protein>
    <submittedName>
        <fullName evidence="1">Uncharacterized protein</fullName>
    </submittedName>
</protein>